<protein>
    <submittedName>
        <fullName evidence="4">8-oxo-dGTP diphosphatase</fullName>
    </submittedName>
</protein>
<keyword evidence="2" id="KW-0378">Hydrolase</keyword>
<dbReference type="EMBL" id="VISQ01000001">
    <property type="protein sequence ID" value="TVZ67859.1"/>
    <property type="molecule type" value="Genomic_DNA"/>
</dbReference>
<gene>
    <name evidence="4" type="ORF">FHU10_0258</name>
</gene>
<dbReference type="InterPro" id="IPR000086">
    <property type="entry name" value="NUDIX_hydrolase_dom"/>
</dbReference>
<evidence type="ECO:0000256" key="1">
    <source>
        <dbReference type="ARBA" id="ARBA00001946"/>
    </source>
</evidence>
<organism evidence="4">
    <name type="scientific">Serratia fonticola</name>
    <dbReference type="NCBI Taxonomy" id="47917"/>
    <lineage>
        <taxon>Bacteria</taxon>
        <taxon>Pseudomonadati</taxon>
        <taxon>Pseudomonadota</taxon>
        <taxon>Gammaproteobacteria</taxon>
        <taxon>Enterobacterales</taxon>
        <taxon>Yersiniaceae</taxon>
        <taxon>Serratia</taxon>
    </lineage>
</organism>
<dbReference type="PROSITE" id="PS51462">
    <property type="entry name" value="NUDIX"/>
    <property type="match status" value="1"/>
</dbReference>
<name>A0A542BM42_SERFO</name>
<accession>A0A542BM42</accession>
<dbReference type="PROSITE" id="PS00893">
    <property type="entry name" value="NUDIX_BOX"/>
    <property type="match status" value="1"/>
</dbReference>
<dbReference type="OrthoDB" id="289720at2"/>
<evidence type="ECO:0000313" key="4">
    <source>
        <dbReference type="EMBL" id="TVZ67859.1"/>
    </source>
</evidence>
<dbReference type="Gene3D" id="3.90.79.10">
    <property type="entry name" value="Nucleoside Triphosphate Pyrophosphohydrolase"/>
    <property type="match status" value="1"/>
</dbReference>
<dbReference type="AlphaFoldDB" id="A0A542BM42"/>
<sequence length="146" mass="16256">MTDHDFGGAKIALLCAGKLLVYLRDEKDGIPWPGCWDLPGGGREGNETPLQCVLRETQEEFGILLSEAQIRWQRRYAAIAPGGPATWFMVGEITQAQIAAIRFGDEGQRWQMMPADAFIQHPQGIAHLRQRLKNALTLLGRVDSLD</sequence>
<evidence type="ECO:0000256" key="2">
    <source>
        <dbReference type="ARBA" id="ARBA00022801"/>
    </source>
</evidence>
<dbReference type="Pfam" id="PF00293">
    <property type="entry name" value="NUDIX"/>
    <property type="match status" value="1"/>
</dbReference>
<dbReference type="InterPro" id="IPR015797">
    <property type="entry name" value="NUDIX_hydrolase-like_dom_sf"/>
</dbReference>
<proteinExistence type="predicted"/>
<comment type="caution">
    <text evidence="4">The sequence shown here is derived from an EMBL/GenBank/DDBJ whole genome shotgun (WGS) entry which is preliminary data.</text>
</comment>
<reference evidence="4" key="2">
    <citation type="submission" date="2019-08" db="EMBL/GenBank/DDBJ databases">
        <title>Investigation of anaerobic lignin degradation for improved lignocellulosic biofuels.</title>
        <authorList>
            <person name="Deangelis K.PhD."/>
        </authorList>
    </citation>
    <scope>NUCLEOTIDE SEQUENCE [LARGE SCALE GENOMIC DNA]</scope>
    <source>
        <strain evidence="4">128R</strain>
    </source>
</reference>
<dbReference type="CDD" id="cd04682">
    <property type="entry name" value="NUDIX_Hydrolase"/>
    <property type="match status" value="1"/>
</dbReference>
<reference evidence="4" key="1">
    <citation type="submission" date="2019-06" db="EMBL/GenBank/DDBJ databases">
        <authorList>
            <person name="Deangelis K."/>
            <person name="Huntemann M."/>
            <person name="Clum A."/>
            <person name="Pillay M."/>
            <person name="Palaniappan K."/>
            <person name="Varghese N."/>
            <person name="Mikhailova N."/>
            <person name="Stamatis D."/>
            <person name="Reddy T."/>
            <person name="Daum C."/>
            <person name="Shapiro N."/>
            <person name="Ivanova N."/>
            <person name="Kyrpides N."/>
            <person name="Woyke T."/>
        </authorList>
    </citation>
    <scope>NUCLEOTIDE SEQUENCE [LARGE SCALE GENOMIC DNA]</scope>
    <source>
        <strain evidence="4">128R</strain>
    </source>
</reference>
<feature type="domain" description="Nudix hydrolase" evidence="3">
    <location>
        <begin position="1"/>
        <end position="137"/>
    </location>
</feature>
<dbReference type="InterPro" id="IPR020084">
    <property type="entry name" value="NUDIX_hydrolase_CS"/>
</dbReference>
<comment type="cofactor">
    <cofactor evidence="1">
        <name>Mg(2+)</name>
        <dbReference type="ChEBI" id="CHEBI:18420"/>
    </cofactor>
</comment>
<dbReference type="SUPFAM" id="SSF55811">
    <property type="entry name" value="Nudix"/>
    <property type="match status" value="1"/>
</dbReference>
<dbReference type="GO" id="GO:0016787">
    <property type="term" value="F:hydrolase activity"/>
    <property type="evidence" value="ECO:0007669"/>
    <property type="project" value="UniProtKB-KW"/>
</dbReference>
<evidence type="ECO:0000259" key="3">
    <source>
        <dbReference type="PROSITE" id="PS51462"/>
    </source>
</evidence>